<evidence type="ECO:0000256" key="4">
    <source>
        <dbReference type="ARBA" id="ARBA00022692"/>
    </source>
</evidence>
<evidence type="ECO:0000256" key="2">
    <source>
        <dbReference type="ARBA" id="ARBA00022448"/>
    </source>
</evidence>
<dbReference type="InterPro" id="IPR036942">
    <property type="entry name" value="Beta-barrel_TonB_sf"/>
</dbReference>
<dbReference type="GO" id="GO:0009279">
    <property type="term" value="C:cell outer membrane"/>
    <property type="evidence" value="ECO:0007669"/>
    <property type="project" value="UniProtKB-SubCell"/>
</dbReference>
<dbReference type="InterPro" id="IPR000531">
    <property type="entry name" value="Beta-barrel_TonB"/>
</dbReference>
<feature type="signal peptide" evidence="10">
    <location>
        <begin position="1"/>
        <end position="27"/>
    </location>
</feature>
<feature type="domain" description="TonB-dependent receptor-like beta-barrel" evidence="11">
    <location>
        <begin position="364"/>
        <end position="886"/>
    </location>
</feature>
<proteinExistence type="predicted"/>
<keyword evidence="8 12" id="KW-0675">Receptor</keyword>
<dbReference type="SUPFAM" id="SSF56935">
    <property type="entry name" value="Porins"/>
    <property type="match status" value="1"/>
</dbReference>
<organism evidence="12 13">
    <name type="scientific">Elizabethkingia miricola</name>
    <name type="common">Chryseobacterium miricola</name>
    <dbReference type="NCBI Taxonomy" id="172045"/>
    <lineage>
        <taxon>Bacteria</taxon>
        <taxon>Pseudomonadati</taxon>
        <taxon>Bacteroidota</taxon>
        <taxon>Flavobacteriia</taxon>
        <taxon>Flavobacteriales</taxon>
        <taxon>Weeksellaceae</taxon>
        <taxon>Elizabethkingia</taxon>
    </lineage>
</organism>
<dbReference type="Proteomes" id="UP001239265">
    <property type="component" value="Unassembled WGS sequence"/>
</dbReference>
<evidence type="ECO:0000256" key="9">
    <source>
        <dbReference type="ARBA" id="ARBA00023237"/>
    </source>
</evidence>
<dbReference type="PANTHER" id="PTHR30069">
    <property type="entry name" value="TONB-DEPENDENT OUTER MEMBRANE RECEPTOR"/>
    <property type="match status" value="1"/>
</dbReference>
<evidence type="ECO:0000256" key="7">
    <source>
        <dbReference type="ARBA" id="ARBA00023136"/>
    </source>
</evidence>
<keyword evidence="6" id="KW-0798">TonB box</keyword>
<dbReference type="AlphaFoldDB" id="A0ABD5B2T3"/>
<dbReference type="Pfam" id="PF00593">
    <property type="entry name" value="TonB_dep_Rec_b-barrel"/>
    <property type="match status" value="1"/>
</dbReference>
<dbReference type="InterPro" id="IPR039426">
    <property type="entry name" value="TonB-dep_rcpt-like"/>
</dbReference>
<dbReference type="Gene3D" id="2.170.130.10">
    <property type="entry name" value="TonB-dependent receptor, plug domain"/>
    <property type="match status" value="1"/>
</dbReference>
<keyword evidence="3" id="KW-1134">Transmembrane beta strand</keyword>
<evidence type="ECO:0000313" key="12">
    <source>
        <dbReference type="EMBL" id="MDQ8747627.1"/>
    </source>
</evidence>
<keyword evidence="9" id="KW-0998">Cell outer membrane</keyword>
<evidence type="ECO:0000256" key="1">
    <source>
        <dbReference type="ARBA" id="ARBA00004571"/>
    </source>
</evidence>
<feature type="chain" id="PRO_5044836763" evidence="10">
    <location>
        <begin position="28"/>
        <end position="915"/>
    </location>
</feature>
<evidence type="ECO:0000313" key="13">
    <source>
        <dbReference type="Proteomes" id="UP001239265"/>
    </source>
</evidence>
<sequence>MSLNLYDVNKSLLSASMLLVAASYLHAQNWQSKTIHDGKVSYFRYAEGASLNVRDCNFTKTKSGDIKLLGKCSFIIREPGKEPETITLKENEEYILVVSKPREKSEIRIEEVELFAKKKVFSEIGIRQEALHNVQAFSIGDVLQQLPGQYVQPFNNTQFKNIVFRTASGASITGSSQIPGGDDYGNKAFGVQLMVNDVVVSNNENMQSASSAYDPPYKTSFGTTSRAGNLTPGQPNYGMDLREIPVVNIESVEVIQGIPDAKYGDLTTGLIKVNTIARQSPLRVEASIKEGTYQFGLNKGFKIKGNQALSVSVDYMNSIVEPRSSLVSYNRFSTNAMWSVTGSKLRNKLSFSFSQNISEGKRDPDDLTGLTINSNNKNFSLSNNFTYRLTSKLGSENGLKNLSADVGVSYGDQYSMRKYFVNLGARPYGNAIDNSVYYAPYTPPSYDNLIFVEGKPFNLYSNVSLNGRYISAQSKWIHDYSIGFNFRYGDNFGVGRYGTAGQYATTTITKSSVDGARDYNYRDNVLASTQTAFYIQNNIYKLFANKHSLRANLGLRYDLQNSVSTLSPRVNVAYKMGRTSLRFGGGLTSKAPSLNQLYTGPRYIDLLLGDYRLPGYYTVGIMQTVVTPGDNVDLKPSKSWKTEVGVDYQLPFASISLTAYYNKLFDGFTSKSVVKEVDKAKVNVNIAGTERPTFEIVGTEKFRYVQTQVVNGATSTDKGLEMMVGFRKIKALNLVPSFNASYVETESVRDNSVLFLKAPEIVDPNFQYGLYENTGGKVTMARASVSLDYHLPDSGLIIGLRSDNFLLDRRNIYSDSVYPVGYIDYDFRTVMIPENDRQNPKYSNLFRKPSEEKVSGLTRKTLHNFHLRVTKDFLSGFRVSVYVNNVFNLKPYNELGYEYANFTPISFGANLSYKF</sequence>
<comment type="caution">
    <text evidence="12">The sequence shown here is derived from an EMBL/GenBank/DDBJ whole genome shotgun (WGS) entry which is preliminary data.</text>
</comment>
<evidence type="ECO:0000259" key="11">
    <source>
        <dbReference type="Pfam" id="PF00593"/>
    </source>
</evidence>
<evidence type="ECO:0000256" key="10">
    <source>
        <dbReference type="SAM" id="SignalP"/>
    </source>
</evidence>
<gene>
    <name evidence="12" type="ORF">QT385_03175</name>
</gene>
<keyword evidence="5 10" id="KW-0732">Signal</keyword>
<evidence type="ECO:0000256" key="8">
    <source>
        <dbReference type="ARBA" id="ARBA00023170"/>
    </source>
</evidence>
<evidence type="ECO:0000256" key="6">
    <source>
        <dbReference type="ARBA" id="ARBA00023077"/>
    </source>
</evidence>
<keyword evidence="7" id="KW-0472">Membrane</keyword>
<dbReference type="RefSeq" id="WP_260234057.1">
    <property type="nucleotide sequence ID" value="NZ_JAUCQJ010000001.1"/>
</dbReference>
<comment type="subcellular location">
    <subcellularLocation>
        <location evidence="1">Cell outer membrane</location>
        <topology evidence="1">Multi-pass membrane protein</topology>
    </subcellularLocation>
</comment>
<name>A0ABD5B2T3_ELIMR</name>
<keyword evidence="4" id="KW-0812">Transmembrane</keyword>
<evidence type="ECO:0000256" key="5">
    <source>
        <dbReference type="ARBA" id="ARBA00022729"/>
    </source>
</evidence>
<reference evidence="12 13" key="1">
    <citation type="submission" date="2023-06" db="EMBL/GenBank/DDBJ databases">
        <title>Nosocomial Elizabethkingia miricola genome.</title>
        <authorList>
            <person name="Morgado S."/>
            <person name="Fonseca E."/>
            <person name="Freitas F."/>
            <person name="Vicente A.C."/>
        </authorList>
    </citation>
    <scope>NUCLEOTIDE SEQUENCE [LARGE SCALE GENOMIC DNA]</scope>
    <source>
        <strain evidence="12 13">EM15</strain>
    </source>
</reference>
<dbReference type="Gene3D" id="2.40.170.20">
    <property type="entry name" value="TonB-dependent receptor, beta-barrel domain"/>
    <property type="match status" value="1"/>
</dbReference>
<evidence type="ECO:0000256" key="3">
    <source>
        <dbReference type="ARBA" id="ARBA00022452"/>
    </source>
</evidence>
<dbReference type="EMBL" id="JAUCQJ010000001">
    <property type="protein sequence ID" value="MDQ8747627.1"/>
    <property type="molecule type" value="Genomic_DNA"/>
</dbReference>
<accession>A0ABD5B2T3</accession>
<protein>
    <submittedName>
        <fullName evidence="12">TonB-dependent receptor</fullName>
    </submittedName>
</protein>
<dbReference type="PANTHER" id="PTHR30069:SF29">
    <property type="entry name" value="HEMOGLOBIN AND HEMOGLOBIN-HAPTOGLOBIN-BINDING PROTEIN 1-RELATED"/>
    <property type="match status" value="1"/>
</dbReference>
<dbReference type="InterPro" id="IPR037066">
    <property type="entry name" value="Plug_dom_sf"/>
</dbReference>
<keyword evidence="2" id="KW-0813">Transport</keyword>